<name>A0A1A8WGY5_PLAMA</name>
<dbReference type="AlphaFoldDB" id="A0A1A8WGY5"/>
<sequence>NNNNVICNNNNNNVICNNNNNNNVICNNNNNNVICNNNNNNVICNNNKNNVICNNNKNNVICNNNNNNKNNNKSINNEESPLKRNIFVEKNENIPKLKVCKNIYEYEITNINGAKIPHFNLYTMDKNYIYKLSTVDLPIFNNPHLSILIILFDNTTLNGLIDFLSIHNISKEKFSICFWDSDILIYKNPKNQSIGILTQEDGKSLKEENTCNDIIFLNDYVLLENEQNDLKGQTTNIEHIQINAKSYNVNYVFTSKLIKNMFLNTLNLKSYKSFVFLRPDRHIISACDDNLYDHIKKINKIYI</sequence>
<protein>
    <submittedName>
        <fullName evidence="1">FAD binding domain containing protein</fullName>
    </submittedName>
</protein>
<gene>
    <name evidence="1" type="ORF">PMALA_029880</name>
</gene>
<proteinExistence type="predicted"/>
<evidence type="ECO:0000313" key="1">
    <source>
        <dbReference type="EMBL" id="SBS90472.1"/>
    </source>
</evidence>
<evidence type="ECO:0000313" key="2">
    <source>
        <dbReference type="Proteomes" id="UP000078597"/>
    </source>
</evidence>
<dbReference type="Proteomes" id="UP000078597">
    <property type="component" value="Unassembled WGS sequence"/>
</dbReference>
<dbReference type="VEuPathDB" id="PlasmoDB:PmUG01_14041000"/>
<organism evidence="1 2">
    <name type="scientific">Plasmodium malariae</name>
    <dbReference type="NCBI Taxonomy" id="5858"/>
    <lineage>
        <taxon>Eukaryota</taxon>
        <taxon>Sar</taxon>
        <taxon>Alveolata</taxon>
        <taxon>Apicomplexa</taxon>
        <taxon>Aconoidasida</taxon>
        <taxon>Haemosporida</taxon>
        <taxon>Plasmodiidae</taxon>
        <taxon>Plasmodium</taxon>
        <taxon>Plasmodium (Plasmodium)</taxon>
    </lineage>
</organism>
<accession>A0A1A8WGY5</accession>
<feature type="non-terminal residue" evidence="1">
    <location>
        <position position="1"/>
    </location>
</feature>
<dbReference type="EMBL" id="FLQW01001592">
    <property type="protein sequence ID" value="SBS90472.1"/>
    <property type="molecule type" value="Genomic_DNA"/>
</dbReference>
<reference evidence="2" key="1">
    <citation type="submission" date="2016-05" db="EMBL/GenBank/DDBJ databases">
        <authorList>
            <person name="Naeem Raeece"/>
        </authorList>
    </citation>
    <scope>NUCLEOTIDE SEQUENCE [LARGE SCALE GENOMIC DNA]</scope>
</reference>